<evidence type="ECO:0008006" key="4">
    <source>
        <dbReference type="Google" id="ProtNLM"/>
    </source>
</evidence>
<dbReference type="Proteomes" id="UP000035199">
    <property type="component" value="Plasmid pCmus45274"/>
</dbReference>
<feature type="transmembrane region" description="Helical" evidence="1">
    <location>
        <begin position="50"/>
        <end position="69"/>
    </location>
</feature>
<proteinExistence type="predicted"/>
<name>A0A0G3H8C6_9CORY</name>
<dbReference type="OrthoDB" id="4505949at2"/>
<dbReference type="RefSeq" id="WP_047263761.1">
    <property type="nucleotide sequence ID" value="NZ_CP011543.1"/>
</dbReference>
<keyword evidence="1" id="KW-0472">Membrane</keyword>
<sequence length="492" mass="53219">MVDDQGVAVQYALGQPKQRTGIGGLPLNTTVAIAVGFGVFLVCQLAGARWWGFVVVIPVTALVAVLISVRVANRSLWEYVQIFVRDWRRCRRGADVYVSGGLSLVPGGRRRLPGLLARTEAVVGVDVLGREFVVVVDRPRREATVLLDVTFTGQTAMTQDERNAATAEWSRWLASLSLSGDVEQAVVVVGVRPGSGQLVAGEVSSIVDDQAPEIARRIVVEAAEAISHARPEVSGHIAVTVKVDGESLRDDAFLSQLGTRVPTWCSSLQWAGVLAEPMSYELAVARVHSFFNPAAEADFEELLLASEGHGVAWEDAGPLVARVRSGCYEHDGVVSVTWEMRDAPRSTFEDTLLRGLVAPHERIDRKRVVLCYRPFEAGAGASRVEAEHRDAMVAANSSKSITSAKAEMRLEHTEAARRAQARGAQLGRFSLFVTATVGDRGDLSRVCHDVEQLAAGSSIRLQVMKHQQDVGFQVTCGVGKVPWPYSSSMVGM</sequence>
<dbReference type="NCBIfam" id="NF042935">
    <property type="entry name" value="SCO6880_fam"/>
    <property type="match status" value="1"/>
</dbReference>
<keyword evidence="1" id="KW-1133">Transmembrane helix</keyword>
<dbReference type="KEGG" id="cmv:CMUST_15540"/>
<protein>
    <recommendedName>
        <fullName evidence="4">PrgI family protein</fullName>
    </recommendedName>
</protein>
<keyword evidence="3" id="KW-1185">Reference proteome</keyword>
<evidence type="ECO:0000313" key="2">
    <source>
        <dbReference type="EMBL" id="AKK07397.1"/>
    </source>
</evidence>
<evidence type="ECO:0000256" key="1">
    <source>
        <dbReference type="SAM" id="Phobius"/>
    </source>
</evidence>
<organism evidence="2 3">
    <name type="scientific">Corynebacterium mustelae</name>
    <dbReference type="NCBI Taxonomy" id="571915"/>
    <lineage>
        <taxon>Bacteria</taxon>
        <taxon>Bacillati</taxon>
        <taxon>Actinomycetota</taxon>
        <taxon>Actinomycetes</taxon>
        <taxon>Mycobacteriales</taxon>
        <taxon>Corynebacteriaceae</taxon>
        <taxon>Corynebacterium</taxon>
    </lineage>
</organism>
<keyword evidence="1" id="KW-0812">Transmembrane</keyword>
<dbReference type="PATRIC" id="fig|571915.4.peg.3336"/>
<reference evidence="3" key="2">
    <citation type="submission" date="2015-05" db="EMBL/GenBank/DDBJ databases">
        <title>Complete genome sequence of Corynebacterium mustelae DSM 45274, isolated from various tissues of a male ferret with lethal sepsis.</title>
        <authorList>
            <person name="Ruckert C."/>
            <person name="Albersmeier A."/>
            <person name="Winkler A."/>
            <person name="Tauch A."/>
        </authorList>
    </citation>
    <scope>NUCLEOTIDE SEQUENCE [LARGE SCALE GENOMIC DNA]</scope>
    <source>
        <strain evidence="3">DSM 45274</strain>
        <plasmid evidence="3">Plasmid pCmus45274</plasmid>
    </source>
</reference>
<evidence type="ECO:0000313" key="3">
    <source>
        <dbReference type="Proteomes" id="UP000035199"/>
    </source>
</evidence>
<dbReference type="EMBL" id="CP011543">
    <property type="protein sequence ID" value="AKK07397.1"/>
    <property type="molecule type" value="Genomic_DNA"/>
</dbReference>
<reference evidence="2 3" key="1">
    <citation type="journal article" date="2015" name="Genome Announc.">
        <title>Complete Genome Sequence of the Type Strain Corynebacterium mustelae DSM 45274, Isolated from Various Tissues of a Male Ferret with Lethal Sepsis.</title>
        <authorList>
            <person name="Ruckert C."/>
            <person name="Eimer J."/>
            <person name="Winkler A."/>
            <person name="Tauch A."/>
        </authorList>
    </citation>
    <scope>NUCLEOTIDE SEQUENCE [LARGE SCALE GENOMIC DNA]</scope>
    <source>
        <strain evidence="2 3">DSM 45274</strain>
        <plasmid evidence="3">Plasmid pCmus45274</plasmid>
    </source>
</reference>
<geneLocation type="plasmid" evidence="2 3">
    <name>pCmus45274</name>
</geneLocation>
<accession>A0A0G3H8C6</accession>
<keyword evidence="2" id="KW-0614">Plasmid</keyword>
<dbReference type="InterPro" id="IPR049978">
    <property type="entry name" value="SCO6880-like"/>
</dbReference>
<gene>
    <name evidence="2" type="ORF">CMUST_15540</name>
</gene>
<dbReference type="AlphaFoldDB" id="A0A0G3H8C6"/>
<feature type="transmembrane region" description="Helical" evidence="1">
    <location>
        <begin position="25"/>
        <end position="43"/>
    </location>
</feature>